<evidence type="ECO:0000256" key="1">
    <source>
        <dbReference type="ARBA" id="ARBA00011073"/>
    </source>
</evidence>
<dbReference type="GO" id="GO:0004252">
    <property type="term" value="F:serine-type endopeptidase activity"/>
    <property type="evidence" value="ECO:0007669"/>
    <property type="project" value="UniProtKB-UniRule"/>
</dbReference>
<gene>
    <name evidence="6" type="ORF">C0V70_09550</name>
</gene>
<feature type="active site" description="Charge relay system" evidence="5">
    <location>
        <position position="133"/>
    </location>
</feature>
<comment type="similarity">
    <text evidence="1 5">Belongs to the peptidase S8 family.</text>
</comment>
<name>A0A2K9NTD7_BACTC</name>
<keyword evidence="2 5" id="KW-0645">Protease</keyword>
<dbReference type="KEGG" id="bsto:C0V70_09550"/>
<dbReference type="AlphaFoldDB" id="A0A2K9NTD7"/>
<dbReference type="Proteomes" id="UP000235584">
    <property type="component" value="Chromosome"/>
</dbReference>
<evidence type="ECO:0000313" key="7">
    <source>
        <dbReference type="Proteomes" id="UP000235584"/>
    </source>
</evidence>
<dbReference type="InterPro" id="IPR051048">
    <property type="entry name" value="Peptidase_S8/S53_subtilisin"/>
</dbReference>
<dbReference type="OrthoDB" id="5289270at2"/>
<evidence type="ECO:0000313" key="6">
    <source>
        <dbReference type="EMBL" id="AUN98345.1"/>
    </source>
</evidence>
<dbReference type="Gene3D" id="3.40.50.200">
    <property type="entry name" value="Peptidase S8/S53 domain"/>
    <property type="match status" value="1"/>
</dbReference>
<evidence type="ECO:0000256" key="3">
    <source>
        <dbReference type="ARBA" id="ARBA00022801"/>
    </source>
</evidence>
<dbReference type="RefSeq" id="WP_102243636.1">
    <property type="nucleotide sequence ID" value="NZ_CP025704.1"/>
</dbReference>
<accession>A0A2K9NTD7</accession>
<dbReference type="InterPro" id="IPR015500">
    <property type="entry name" value="Peptidase_S8_subtilisin-rel"/>
</dbReference>
<dbReference type="SUPFAM" id="SSF52743">
    <property type="entry name" value="Subtilisin-like"/>
    <property type="match status" value="1"/>
</dbReference>
<dbReference type="InterPro" id="IPR000209">
    <property type="entry name" value="Peptidase_S8/S53_dom"/>
</dbReference>
<organism evidence="6 7">
    <name type="scientific">Bacteriovorax stolpii</name>
    <name type="common">Bdellovibrio stolpii</name>
    <dbReference type="NCBI Taxonomy" id="960"/>
    <lineage>
        <taxon>Bacteria</taxon>
        <taxon>Pseudomonadati</taxon>
        <taxon>Bdellovibrionota</taxon>
        <taxon>Bacteriovoracia</taxon>
        <taxon>Bacteriovoracales</taxon>
        <taxon>Bacteriovoracaceae</taxon>
        <taxon>Bacteriovorax</taxon>
    </lineage>
</organism>
<keyword evidence="7" id="KW-1185">Reference proteome</keyword>
<keyword evidence="4 5" id="KW-0720">Serine protease</keyword>
<evidence type="ECO:0000256" key="2">
    <source>
        <dbReference type="ARBA" id="ARBA00022670"/>
    </source>
</evidence>
<dbReference type="PROSITE" id="PS51892">
    <property type="entry name" value="SUBTILASE"/>
    <property type="match status" value="1"/>
</dbReference>
<feature type="active site" description="Charge relay system" evidence="5">
    <location>
        <position position="357"/>
    </location>
</feature>
<dbReference type="GO" id="GO:0006508">
    <property type="term" value="P:proteolysis"/>
    <property type="evidence" value="ECO:0007669"/>
    <property type="project" value="UniProtKB-KW"/>
</dbReference>
<dbReference type="PANTHER" id="PTHR43399:SF4">
    <property type="entry name" value="CELL WALL-ASSOCIATED PROTEASE"/>
    <property type="match status" value="1"/>
</dbReference>
<evidence type="ECO:0000256" key="4">
    <source>
        <dbReference type="ARBA" id="ARBA00022825"/>
    </source>
</evidence>
<keyword evidence="3 5" id="KW-0378">Hydrolase</keyword>
<feature type="active site" description="Charge relay system" evidence="5">
    <location>
        <position position="27"/>
    </location>
</feature>
<dbReference type="InterPro" id="IPR023828">
    <property type="entry name" value="Peptidase_S8_Ser-AS"/>
</dbReference>
<dbReference type="PRINTS" id="PR00723">
    <property type="entry name" value="SUBTILISIN"/>
</dbReference>
<dbReference type="Pfam" id="PF00082">
    <property type="entry name" value="Peptidase_S8"/>
    <property type="match status" value="1"/>
</dbReference>
<dbReference type="PROSITE" id="PS00138">
    <property type="entry name" value="SUBTILASE_SER"/>
    <property type="match status" value="1"/>
</dbReference>
<protein>
    <submittedName>
        <fullName evidence="6">Uncharacterized protein</fullName>
    </submittedName>
</protein>
<evidence type="ECO:0000256" key="5">
    <source>
        <dbReference type="PROSITE-ProRule" id="PRU01240"/>
    </source>
</evidence>
<sequence length="465" mass="50078">MKKSLLLGLGLALTVGSANAASIAIVDSGNDFKHKDLEAKAWVNPIEIPGNDRDEDKNGYPDDINGWNFAEANNQLIDYSYEWSDTADVRRFFDVQLKSFLGTLTKEDRDWANAKLKEEKFIKDITVFGNWMHGTHVTGIAAKFSQDAKMIGAKLIPTEVKLPGQKSNSVTITTGDKKEEISLADKGGVKDFLVKQALGALAKQQSAVYGEIGGYLNGVKADVMNGSFGTGYDQIGGVIAQLYESIFKKAPTEAELKTYTDYFFEVAVKESKIFLTSAPKTLFIFAAGNDGSDNDLKPTTPTNVVGENKISVAATLGDQALASFSNYGVKNVEVAAPGVGILSTSPMNKYIHVSGTSQAAPYVAGIAGAVKDANPSLDFRGIKKIILETVDVKSWLKGKVSTSGLVNADRAVRAAILSRSMDLTKAIAQSKLDVLPKSEGEKSVNAYYQVPKNWVQPLPSSIILK</sequence>
<dbReference type="EMBL" id="CP025704">
    <property type="protein sequence ID" value="AUN98345.1"/>
    <property type="molecule type" value="Genomic_DNA"/>
</dbReference>
<dbReference type="PANTHER" id="PTHR43399">
    <property type="entry name" value="SUBTILISIN-RELATED"/>
    <property type="match status" value="1"/>
</dbReference>
<reference evidence="6 7" key="1">
    <citation type="submission" date="2018-01" db="EMBL/GenBank/DDBJ databases">
        <title>Complete genome sequence of Bacteriovorax stolpii DSM12778.</title>
        <authorList>
            <person name="Tang B."/>
            <person name="Chang J."/>
        </authorList>
    </citation>
    <scope>NUCLEOTIDE SEQUENCE [LARGE SCALE GENOMIC DNA]</scope>
    <source>
        <strain evidence="6 7">DSM 12778</strain>
    </source>
</reference>
<proteinExistence type="inferred from homology"/>
<dbReference type="InterPro" id="IPR036852">
    <property type="entry name" value="Peptidase_S8/S53_dom_sf"/>
</dbReference>